<dbReference type="InterPro" id="IPR035965">
    <property type="entry name" value="PAS-like_dom_sf"/>
</dbReference>
<dbReference type="InterPro" id="IPR036097">
    <property type="entry name" value="HisK_dim/P_sf"/>
</dbReference>
<dbReference type="Proteomes" id="UP000450676">
    <property type="component" value="Unassembled WGS sequence"/>
</dbReference>
<evidence type="ECO:0000256" key="13">
    <source>
        <dbReference type="ARBA" id="ARBA00023012"/>
    </source>
</evidence>
<evidence type="ECO:0000256" key="4">
    <source>
        <dbReference type="ARBA" id="ARBA00022475"/>
    </source>
</evidence>
<reference evidence="29 30" key="1">
    <citation type="submission" date="2019-12" db="EMBL/GenBank/DDBJ databases">
        <title>Novel species isolated from a subtropical stream in China.</title>
        <authorList>
            <person name="Lu H."/>
        </authorList>
    </citation>
    <scope>NUCLEOTIDE SEQUENCE [LARGE SCALE GENOMIC DNA]</scope>
    <source>
        <strain evidence="29 30">FT127W</strain>
    </source>
</reference>
<dbReference type="NCBIfam" id="TIGR00229">
    <property type="entry name" value="sensory_box"/>
    <property type="match status" value="2"/>
</dbReference>
<dbReference type="InterPro" id="IPR003661">
    <property type="entry name" value="HisK_dim/P_dom"/>
</dbReference>
<comment type="catalytic activity">
    <reaction evidence="1">
        <text>ATP + protein L-histidine = ADP + protein N-phospho-L-histidine.</text>
        <dbReference type="EC" id="2.7.13.3"/>
    </reaction>
</comment>
<dbReference type="CDD" id="cd00082">
    <property type="entry name" value="HisKA"/>
    <property type="match status" value="1"/>
</dbReference>
<evidence type="ECO:0000259" key="23">
    <source>
        <dbReference type="PROSITE" id="PS50109"/>
    </source>
</evidence>
<comment type="subunit">
    <text evidence="17">At low DSF concentrations, interacts with RpfF.</text>
</comment>
<comment type="caution">
    <text evidence="29">The sequence shown here is derived from an EMBL/GenBank/DDBJ whole genome shotgun (WGS) entry which is preliminary data.</text>
</comment>
<feature type="transmembrane region" description="Helical" evidence="22">
    <location>
        <begin position="60"/>
        <end position="85"/>
    </location>
</feature>
<feature type="domain" description="PAC" evidence="26">
    <location>
        <begin position="477"/>
        <end position="529"/>
    </location>
</feature>
<name>A0A7X4KMN0_9BURK</name>
<dbReference type="EC" id="2.7.13.3" evidence="3"/>
<dbReference type="InterPro" id="IPR011006">
    <property type="entry name" value="CheY-like_superfamily"/>
</dbReference>
<keyword evidence="4" id="KW-1003">Cell membrane</keyword>
<dbReference type="PROSITE" id="PS50924">
    <property type="entry name" value="MHYT"/>
    <property type="match status" value="1"/>
</dbReference>
<gene>
    <name evidence="29" type="ORF">GTP77_07955</name>
</gene>
<dbReference type="Pfam" id="PF00512">
    <property type="entry name" value="HisKA"/>
    <property type="match status" value="1"/>
</dbReference>
<feature type="domain" description="PAS" evidence="25">
    <location>
        <begin position="424"/>
        <end position="474"/>
    </location>
</feature>
<evidence type="ECO:0000256" key="18">
    <source>
        <dbReference type="ARBA" id="ARBA00068150"/>
    </source>
</evidence>
<keyword evidence="30" id="KW-1185">Reference proteome</keyword>
<keyword evidence="12 22" id="KW-1133">Transmembrane helix</keyword>
<dbReference type="EMBL" id="WWCU01000006">
    <property type="protein sequence ID" value="MYN07271.1"/>
    <property type="molecule type" value="Genomic_DNA"/>
</dbReference>
<evidence type="ECO:0000259" key="24">
    <source>
        <dbReference type="PROSITE" id="PS50110"/>
    </source>
</evidence>
<dbReference type="InterPro" id="IPR000014">
    <property type="entry name" value="PAS"/>
</dbReference>
<evidence type="ECO:0000256" key="20">
    <source>
        <dbReference type="PROSITE-ProRule" id="PRU00110"/>
    </source>
</evidence>
<dbReference type="PROSITE" id="PS50894">
    <property type="entry name" value="HPT"/>
    <property type="match status" value="1"/>
</dbReference>
<dbReference type="InterPro" id="IPR005467">
    <property type="entry name" value="His_kinase_dom"/>
</dbReference>
<keyword evidence="6" id="KW-0808">Transferase</keyword>
<feature type="modified residue" description="4-aspartylphosphate" evidence="21">
    <location>
        <position position="836"/>
    </location>
</feature>
<dbReference type="InterPro" id="IPR000700">
    <property type="entry name" value="PAS-assoc_C"/>
</dbReference>
<evidence type="ECO:0000256" key="17">
    <source>
        <dbReference type="ARBA" id="ARBA00064003"/>
    </source>
</evidence>
<feature type="domain" description="Response regulatory" evidence="24">
    <location>
        <begin position="787"/>
        <end position="906"/>
    </location>
</feature>
<evidence type="ECO:0000256" key="14">
    <source>
        <dbReference type="ARBA" id="ARBA00023026"/>
    </source>
</evidence>
<dbReference type="InterPro" id="IPR036890">
    <property type="entry name" value="HATPase_C_sf"/>
</dbReference>
<evidence type="ECO:0000256" key="6">
    <source>
        <dbReference type="ARBA" id="ARBA00022679"/>
    </source>
</evidence>
<dbReference type="InterPro" id="IPR004358">
    <property type="entry name" value="Sig_transdc_His_kin-like_C"/>
</dbReference>
<keyword evidence="8" id="KW-0732">Signal</keyword>
<dbReference type="Pfam" id="PF01627">
    <property type="entry name" value="Hpt"/>
    <property type="match status" value="1"/>
</dbReference>
<dbReference type="SUPFAM" id="SSF52172">
    <property type="entry name" value="CheY-like"/>
    <property type="match status" value="1"/>
</dbReference>
<evidence type="ECO:0000256" key="1">
    <source>
        <dbReference type="ARBA" id="ARBA00000085"/>
    </source>
</evidence>
<feature type="domain" description="MHYT" evidence="28">
    <location>
        <begin position="24"/>
        <end position="220"/>
    </location>
</feature>
<dbReference type="Gene3D" id="3.40.50.2300">
    <property type="match status" value="1"/>
</dbReference>
<sequence length="1149" mass="122470">MVIDYLAQLFSPPADPSMLTYGKYDPWLVALSVLVASFSSWMGLQMAGQAGNATSARLRRAALLTGSLALGSGVWAMHFIGMLAFDLCTSVDYDRSITIWSMLPSVAASLVALSLISRQRIGRWQLLAGGVLVGAGIGTMHYAGMAAMRSALELRYDPAMFALSIVVAVALATLALWVRFGLSALRDRLSSAARLAIAGVIMGCAIAGMHYTGMAAARFVGTVPPGTAGGVSDSMFLALAITLITVSLTLLVMSANGLLRYRALFFQLSQSESWMRALLATAVDGVITMESDGTIREFNAAAERIFGWRRNDIVGRNIRLLMADLERSQRDGLLSHLNDGREGVIGESQDVLGLHKNGSHVPLRNAYGHARLADKDLYVCFVTDISERKAMEQQLRASEQQFRSLIGNIPGISYRSLMAPGWPMVFVSAAVENLTGYPAADFLGSPPKRSFGDLIHPDDHEQVARGLDAAVEKGEPFVLEYRLLHKDGSTRWMWENGSAIFTEQGKVQWLDGVILDISGRRTMEEELRAAKERAEQAAAARAAFLANMSHEIRTPMNSILGFTDVLLQGDLANDQRRHLNTVRNSARSLLRLLNEILDTAKLDKGAVELELADYNLLALIDELSSTMGSNASAKGLKLSIAYDPAMPHCLHGDELRVRQVLSNLLGNAIKFTDRGNVTLAVARENGPDGDCVHFIVSDTGIGIPASRLAAIFEPFTQADASMNRRYGGTGLGTTICKQLAELMGGQIWATSTEGHGSAFHVVLPLTPAVNLPALQRQAPCIKLPPLNILAADDVPQNLELLTLLLGKQGHSVTGASDGAIAVQLAAEGRFDVILMDVQMPDVDGLEATRRIRAQEAQQGRGRVPIIAMTASVLEKDREATSAAGMDGFAPKPVDMHVLGRELAMVLGIDIAEEAAPDAEQSLQVLNHAHALHRWAGEERAYHRSLRNFAAERAQASGDLRSLTGVGTGHGDDAAAAADAAGLAHQLKGAAGNLGLEQLAAALDQLERALRDTDTPADAVSGMLAAVEQRLAEAITAIGELLADAPPSALLPTPAPVTADAASRPASGAPAALDEQLVRTLGATLQRSIDSGAFDEATMAQLAQALASHVAPQRLHELQQAIDDFDFSAAHARLEALLASVLPAAAGSTT</sequence>
<evidence type="ECO:0000259" key="25">
    <source>
        <dbReference type="PROSITE" id="PS50112"/>
    </source>
</evidence>
<dbReference type="InterPro" id="IPR008207">
    <property type="entry name" value="Sig_transdc_His_kin_Hpt_dom"/>
</dbReference>
<dbReference type="AlphaFoldDB" id="A0A7X4KMN0"/>
<dbReference type="CDD" id="cd16922">
    <property type="entry name" value="HATPase_EvgS-ArcB-TorS-like"/>
    <property type="match status" value="1"/>
</dbReference>
<protein>
    <recommendedName>
        <fullName evidence="18">Sensory/regulatory protein RpfC</fullName>
        <ecNumber evidence="3">2.7.13.3</ecNumber>
    </recommendedName>
    <alternativeName>
        <fullName evidence="19">Virulence sensor protein BvgS</fullName>
    </alternativeName>
</protein>
<dbReference type="Pfam" id="PF00072">
    <property type="entry name" value="Response_reg"/>
    <property type="match status" value="1"/>
</dbReference>
<dbReference type="InterPro" id="IPR001789">
    <property type="entry name" value="Sig_transdc_resp-reg_receiver"/>
</dbReference>
<evidence type="ECO:0000256" key="22">
    <source>
        <dbReference type="PROSITE-ProRule" id="PRU00244"/>
    </source>
</evidence>
<feature type="modified residue" description="Phosphohistidine" evidence="20">
    <location>
        <position position="984"/>
    </location>
</feature>
<dbReference type="GO" id="GO:0005886">
    <property type="term" value="C:plasma membrane"/>
    <property type="evidence" value="ECO:0007669"/>
    <property type="project" value="UniProtKB-SubCell"/>
</dbReference>
<evidence type="ECO:0000256" key="10">
    <source>
        <dbReference type="ARBA" id="ARBA00022777"/>
    </source>
</evidence>
<dbReference type="RefSeq" id="WP_161071635.1">
    <property type="nucleotide sequence ID" value="NZ_CP086370.1"/>
</dbReference>
<proteinExistence type="predicted"/>
<keyword evidence="7 22" id="KW-0812">Transmembrane</keyword>
<dbReference type="SUPFAM" id="SSF47384">
    <property type="entry name" value="Homodimeric domain of signal transducing histidine kinase"/>
    <property type="match status" value="1"/>
</dbReference>
<keyword evidence="5 21" id="KW-0597">Phosphoprotein</keyword>
<dbReference type="Gene3D" id="1.10.287.130">
    <property type="match status" value="1"/>
</dbReference>
<comment type="subcellular location">
    <subcellularLocation>
        <location evidence="2">Cell membrane</location>
        <topology evidence="2">Multi-pass membrane protein</topology>
    </subcellularLocation>
</comment>
<feature type="domain" description="Histidine kinase" evidence="23">
    <location>
        <begin position="547"/>
        <end position="767"/>
    </location>
</feature>
<dbReference type="InterPro" id="IPR013767">
    <property type="entry name" value="PAS_fold"/>
</dbReference>
<feature type="transmembrane region" description="Helical" evidence="22">
    <location>
        <begin position="159"/>
        <end position="180"/>
    </location>
</feature>
<dbReference type="SMART" id="SM00388">
    <property type="entry name" value="HisKA"/>
    <property type="match status" value="1"/>
</dbReference>
<dbReference type="CDD" id="cd00130">
    <property type="entry name" value="PAS"/>
    <property type="match status" value="2"/>
</dbReference>
<dbReference type="PRINTS" id="PR00344">
    <property type="entry name" value="BCTRLSENSOR"/>
</dbReference>
<dbReference type="FunFam" id="1.10.287.130:FF:000002">
    <property type="entry name" value="Two-component osmosensing histidine kinase"/>
    <property type="match status" value="1"/>
</dbReference>
<dbReference type="GO" id="GO:0005524">
    <property type="term" value="F:ATP binding"/>
    <property type="evidence" value="ECO:0007669"/>
    <property type="project" value="UniProtKB-KW"/>
</dbReference>
<evidence type="ECO:0000256" key="7">
    <source>
        <dbReference type="ARBA" id="ARBA00022692"/>
    </source>
</evidence>
<feature type="transmembrane region" description="Helical" evidence="22">
    <location>
        <begin position="97"/>
        <end position="117"/>
    </location>
</feature>
<evidence type="ECO:0000256" key="16">
    <source>
        <dbReference type="ARBA" id="ARBA00058004"/>
    </source>
</evidence>
<dbReference type="PROSITE" id="PS50109">
    <property type="entry name" value="HIS_KIN"/>
    <property type="match status" value="1"/>
</dbReference>
<evidence type="ECO:0000256" key="5">
    <source>
        <dbReference type="ARBA" id="ARBA00022553"/>
    </source>
</evidence>
<dbReference type="SMART" id="SM00448">
    <property type="entry name" value="REC"/>
    <property type="match status" value="1"/>
</dbReference>
<keyword evidence="10" id="KW-0418">Kinase</keyword>
<dbReference type="CDD" id="cd17546">
    <property type="entry name" value="REC_hyHK_CKI1_RcsC-like"/>
    <property type="match status" value="1"/>
</dbReference>
<dbReference type="Pfam" id="PF03707">
    <property type="entry name" value="MHYT"/>
    <property type="match status" value="3"/>
</dbReference>
<keyword evidence="9" id="KW-0547">Nucleotide-binding</keyword>
<comment type="function">
    <text evidence="16">Member of the two-component regulatory system BvgS/BvgA. Phosphorylates BvgA via a four-step phosphorelay in response to environmental signals.</text>
</comment>
<keyword evidence="15 22" id="KW-0472">Membrane</keyword>
<evidence type="ECO:0000256" key="2">
    <source>
        <dbReference type="ARBA" id="ARBA00004651"/>
    </source>
</evidence>
<evidence type="ECO:0000256" key="15">
    <source>
        <dbReference type="ARBA" id="ARBA00023136"/>
    </source>
</evidence>
<evidence type="ECO:0000256" key="12">
    <source>
        <dbReference type="ARBA" id="ARBA00022989"/>
    </source>
</evidence>
<feature type="domain" description="HPt" evidence="27">
    <location>
        <begin position="937"/>
        <end position="1044"/>
    </location>
</feature>
<accession>A0A7X4KMN0</accession>
<dbReference type="SUPFAM" id="SSF47226">
    <property type="entry name" value="Histidine-containing phosphotransfer domain, HPT domain"/>
    <property type="match status" value="1"/>
</dbReference>
<feature type="domain" description="PAS" evidence="25">
    <location>
        <begin position="271"/>
        <end position="340"/>
    </location>
</feature>
<keyword evidence="11" id="KW-0067">ATP-binding</keyword>
<dbReference type="SMART" id="SM00086">
    <property type="entry name" value="PAC"/>
    <property type="match status" value="2"/>
</dbReference>
<dbReference type="PROSITE" id="PS50110">
    <property type="entry name" value="RESPONSE_REGULATORY"/>
    <property type="match status" value="1"/>
</dbReference>
<dbReference type="InterPro" id="IPR036641">
    <property type="entry name" value="HPT_dom_sf"/>
</dbReference>
<dbReference type="FunFam" id="3.30.565.10:FF:000010">
    <property type="entry name" value="Sensor histidine kinase RcsC"/>
    <property type="match status" value="1"/>
</dbReference>
<dbReference type="InterPro" id="IPR005330">
    <property type="entry name" value="MHYT_dom"/>
</dbReference>
<dbReference type="Pfam" id="PF08447">
    <property type="entry name" value="PAS_3"/>
    <property type="match status" value="1"/>
</dbReference>
<dbReference type="PANTHER" id="PTHR45339">
    <property type="entry name" value="HYBRID SIGNAL TRANSDUCTION HISTIDINE KINASE J"/>
    <property type="match status" value="1"/>
</dbReference>
<dbReference type="PROSITE" id="PS50113">
    <property type="entry name" value="PAC"/>
    <property type="match status" value="1"/>
</dbReference>
<evidence type="ECO:0000313" key="30">
    <source>
        <dbReference type="Proteomes" id="UP000450676"/>
    </source>
</evidence>
<evidence type="ECO:0000313" key="29">
    <source>
        <dbReference type="EMBL" id="MYN07271.1"/>
    </source>
</evidence>
<dbReference type="PANTHER" id="PTHR45339:SF1">
    <property type="entry name" value="HYBRID SIGNAL TRANSDUCTION HISTIDINE KINASE J"/>
    <property type="match status" value="1"/>
</dbReference>
<evidence type="ECO:0000259" key="26">
    <source>
        <dbReference type="PROSITE" id="PS50113"/>
    </source>
</evidence>
<dbReference type="Gene3D" id="3.30.450.20">
    <property type="entry name" value="PAS domain"/>
    <property type="match status" value="2"/>
</dbReference>
<dbReference type="PROSITE" id="PS50112">
    <property type="entry name" value="PAS"/>
    <property type="match status" value="2"/>
</dbReference>
<evidence type="ECO:0000256" key="9">
    <source>
        <dbReference type="ARBA" id="ARBA00022741"/>
    </source>
</evidence>
<dbReference type="InterPro" id="IPR001610">
    <property type="entry name" value="PAC"/>
</dbReference>
<evidence type="ECO:0000256" key="3">
    <source>
        <dbReference type="ARBA" id="ARBA00012438"/>
    </source>
</evidence>
<dbReference type="Pfam" id="PF00989">
    <property type="entry name" value="PAS"/>
    <property type="match status" value="1"/>
</dbReference>
<dbReference type="Pfam" id="PF02518">
    <property type="entry name" value="HATPase_c"/>
    <property type="match status" value="1"/>
</dbReference>
<dbReference type="SUPFAM" id="SSF55874">
    <property type="entry name" value="ATPase domain of HSP90 chaperone/DNA topoisomerase II/histidine kinase"/>
    <property type="match status" value="1"/>
</dbReference>
<feature type="transmembrane region" description="Helical" evidence="22">
    <location>
        <begin position="124"/>
        <end position="147"/>
    </location>
</feature>
<dbReference type="SUPFAM" id="SSF55785">
    <property type="entry name" value="PYP-like sensor domain (PAS domain)"/>
    <property type="match status" value="2"/>
</dbReference>
<dbReference type="InterPro" id="IPR013655">
    <property type="entry name" value="PAS_fold_3"/>
</dbReference>
<feature type="transmembrane region" description="Helical" evidence="22">
    <location>
        <begin position="192"/>
        <end position="214"/>
    </location>
</feature>
<dbReference type="Gene3D" id="1.20.120.160">
    <property type="entry name" value="HPT domain"/>
    <property type="match status" value="1"/>
</dbReference>
<evidence type="ECO:0000256" key="19">
    <source>
        <dbReference type="ARBA" id="ARBA00070152"/>
    </source>
</evidence>
<dbReference type="SMART" id="SM00091">
    <property type="entry name" value="PAS"/>
    <property type="match status" value="2"/>
</dbReference>
<keyword evidence="14" id="KW-0843">Virulence</keyword>
<evidence type="ECO:0000256" key="21">
    <source>
        <dbReference type="PROSITE-ProRule" id="PRU00169"/>
    </source>
</evidence>
<dbReference type="GO" id="GO:0000155">
    <property type="term" value="F:phosphorelay sensor kinase activity"/>
    <property type="evidence" value="ECO:0007669"/>
    <property type="project" value="InterPro"/>
</dbReference>
<dbReference type="InterPro" id="IPR003594">
    <property type="entry name" value="HATPase_dom"/>
</dbReference>
<evidence type="ECO:0000259" key="28">
    <source>
        <dbReference type="PROSITE" id="PS50924"/>
    </source>
</evidence>
<evidence type="ECO:0000256" key="8">
    <source>
        <dbReference type="ARBA" id="ARBA00022729"/>
    </source>
</evidence>
<keyword evidence="13" id="KW-0902">Two-component regulatory system</keyword>
<feature type="transmembrane region" description="Helical" evidence="22">
    <location>
        <begin position="27"/>
        <end position="48"/>
    </location>
</feature>
<feature type="transmembrane region" description="Helical" evidence="22">
    <location>
        <begin position="234"/>
        <end position="259"/>
    </location>
</feature>
<dbReference type="GO" id="GO:0006355">
    <property type="term" value="P:regulation of DNA-templated transcription"/>
    <property type="evidence" value="ECO:0007669"/>
    <property type="project" value="InterPro"/>
</dbReference>
<organism evidence="29 30">
    <name type="scientific">Pseudoduganella aquatica</name>
    <dbReference type="NCBI Taxonomy" id="2660641"/>
    <lineage>
        <taxon>Bacteria</taxon>
        <taxon>Pseudomonadati</taxon>
        <taxon>Pseudomonadota</taxon>
        <taxon>Betaproteobacteria</taxon>
        <taxon>Burkholderiales</taxon>
        <taxon>Oxalobacteraceae</taxon>
        <taxon>Telluria group</taxon>
        <taxon>Pseudoduganella</taxon>
    </lineage>
</organism>
<dbReference type="SMART" id="SM00387">
    <property type="entry name" value="HATPase_c"/>
    <property type="match status" value="1"/>
</dbReference>
<evidence type="ECO:0000259" key="27">
    <source>
        <dbReference type="PROSITE" id="PS50894"/>
    </source>
</evidence>
<dbReference type="Gene3D" id="3.30.565.10">
    <property type="entry name" value="Histidine kinase-like ATPase, C-terminal domain"/>
    <property type="match status" value="1"/>
</dbReference>
<evidence type="ECO:0000256" key="11">
    <source>
        <dbReference type="ARBA" id="ARBA00022840"/>
    </source>
</evidence>